<evidence type="ECO:0000256" key="3">
    <source>
        <dbReference type="RuleBase" id="RU004388"/>
    </source>
</evidence>
<dbReference type="SUPFAM" id="SSF101494">
    <property type="entry name" value="Stathmin"/>
    <property type="match status" value="1"/>
</dbReference>
<dbReference type="InterPro" id="IPR030514">
    <property type="entry name" value="Stathmin_CS"/>
</dbReference>
<dbReference type="AlphaFoldDB" id="A0A673GYS5"/>
<dbReference type="GO" id="GO:0031175">
    <property type="term" value="P:neuron projection development"/>
    <property type="evidence" value="ECO:0007669"/>
    <property type="project" value="TreeGrafter"/>
</dbReference>
<dbReference type="PANTHER" id="PTHR10104:SF17">
    <property type="entry name" value="STATHMIN-3"/>
    <property type="match status" value="1"/>
</dbReference>
<sequence length="94" mass="10650">MVKTAYSEKLREMSVLSLLCSCFLCPNHHSSTDMEVKSLNKRASGQAFEVILKSPTEPSPERPQTLALPPQKKEPSLGELQRRLEAAEERRKVR</sequence>
<dbReference type="GO" id="GO:0007019">
    <property type="term" value="P:microtubule depolymerization"/>
    <property type="evidence" value="ECO:0007669"/>
    <property type="project" value="TreeGrafter"/>
</dbReference>
<evidence type="ECO:0000256" key="2">
    <source>
        <dbReference type="ARBA" id="ARBA00023054"/>
    </source>
</evidence>
<dbReference type="Proteomes" id="UP000472270">
    <property type="component" value="Unassembled WGS sequence"/>
</dbReference>
<reference evidence="5" key="2">
    <citation type="submission" date="2025-09" db="UniProtKB">
        <authorList>
            <consortium name="Ensembl"/>
        </authorList>
    </citation>
    <scope>IDENTIFICATION</scope>
</reference>
<keyword evidence="2" id="KW-0175">Coiled coil</keyword>
<comment type="similarity">
    <text evidence="1 3">Belongs to the stathmin family.</text>
</comment>
<feature type="region of interest" description="Disordered" evidence="4">
    <location>
        <begin position="52"/>
        <end position="94"/>
    </location>
</feature>
<name>A0A673GYS5_9TELE</name>
<keyword evidence="6" id="KW-1185">Reference proteome</keyword>
<dbReference type="PROSITE" id="PS51663">
    <property type="entry name" value="STATHMIN_3"/>
    <property type="match status" value="1"/>
</dbReference>
<dbReference type="GO" id="GO:0031110">
    <property type="term" value="P:regulation of microtubule polymerization or depolymerization"/>
    <property type="evidence" value="ECO:0007669"/>
    <property type="project" value="InterPro"/>
</dbReference>
<dbReference type="PROSITE" id="PS00563">
    <property type="entry name" value="STATHMIN_1"/>
    <property type="match status" value="1"/>
</dbReference>
<dbReference type="GO" id="GO:0015631">
    <property type="term" value="F:tubulin binding"/>
    <property type="evidence" value="ECO:0007669"/>
    <property type="project" value="TreeGrafter"/>
</dbReference>
<organism evidence="5 6">
    <name type="scientific">Sinocyclocheilus rhinocerous</name>
    <dbReference type="NCBI Taxonomy" id="307959"/>
    <lineage>
        <taxon>Eukaryota</taxon>
        <taxon>Metazoa</taxon>
        <taxon>Chordata</taxon>
        <taxon>Craniata</taxon>
        <taxon>Vertebrata</taxon>
        <taxon>Euteleostomi</taxon>
        <taxon>Actinopterygii</taxon>
        <taxon>Neopterygii</taxon>
        <taxon>Teleostei</taxon>
        <taxon>Ostariophysi</taxon>
        <taxon>Cypriniformes</taxon>
        <taxon>Cyprinidae</taxon>
        <taxon>Cyprininae</taxon>
        <taxon>Sinocyclocheilus</taxon>
    </lineage>
</organism>
<dbReference type="GO" id="GO:0043005">
    <property type="term" value="C:neuron projection"/>
    <property type="evidence" value="ECO:0007669"/>
    <property type="project" value="TreeGrafter"/>
</dbReference>
<evidence type="ECO:0000313" key="6">
    <source>
        <dbReference type="Proteomes" id="UP000472270"/>
    </source>
</evidence>
<dbReference type="Ensembl" id="ENSSRHT00000019213.1">
    <property type="protein sequence ID" value="ENSSRHP00000018627.1"/>
    <property type="gene ID" value="ENSSRHG00000010078.1"/>
</dbReference>
<dbReference type="PRINTS" id="PR00345">
    <property type="entry name" value="STATHMIN"/>
</dbReference>
<feature type="compositionally biased region" description="Basic and acidic residues" evidence="4">
    <location>
        <begin position="71"/>
        <end position="94"/>
    </location>
</feature>
<proteinExistence type="inferred from homology"/>
<protein>
    <recommendedName>
        <fullName evidence="3">Stathmin</fullName>
    </recommendedName>
</protein>
<dbReference type="Pfam" id="PF00836">
    <property type="entry name" value="Stathmin"/>
    <property type="match status" value="1"/>
</dbReference>
<evidence type="ECO:0000256" key="1">
    <source>
        <dbReference type="ARBA" id="ARBA00006959"/>
    </source>
</evidence>
<reference evidence="5" key="1">
    <citation type="submission" date="2025-08" db="UniProtKB">
        <authorList>
            <consortium name="Ensembl"/>
        </authorList>
    </citation>
    <scope>IDENTIFICATION</scope>
</reference>
<evidence type="ECO:0000256" key="4">
    <source>
        <dbReference type="SAM" id="MobiDB-lite"/>
    </source>
</evidence>
<dbReference type="InterPro" id="IPR036002">
    <property type="entry name" value="Stathmin_sf"/>
</dbReference>
<evidence type="ECO:0000313" key="5">
    <source>
        <dbReference type="Ensembl" id="ENSSRHP00000018627.1"/>
    </source>
</evidence>
<dbReference type="InterPro" id="IPR000956">
    <property type="entry name" value="Stathmin_fam"/>
</dbReference>
<dbReference type="GO" id="GO:0005737">
    <property type="term" value="C:cytoplasm"/>
    <property type="evidence" value="ECO:0007669"/>
    <property type="project" value="TreeGrafter"/>
</dbReference>
<dbReference type="PANTHER" id="PTHR10104">
    <property type="entry name" value="STATHMIN"/>
    <property type="match status" value="1"/>
</dbReference>
<accession>A0A673GYS5</accession>